<comment type="caution">
    <text evidence="2">The sequence shown here is derived from an EMBL/GenBank/DDBJ whole genome shotgun (WGS) entry which is preliminary data.</text>
</comment>
<dbReference type="RefSeq" id="WP_140998339.1">
    <property type="nucleotide sequence ID" value="NZ_VDCZ01000009.1"/>
</dbReference>
<evidence type="ECO:0000313" key="2">
    <source>
        <dbReference type="EMBL" id="MVO09969.1"/>
    </source>
</evidence>
<reference evidence="3" key="1">
    <citation type="submission" date="2019-05" db="EMBL/GenBank/DDBJ databases">
        <title>Flavobacterium profundi sp. nov., isolated from a deep-sea seamount.</title>
        <authorList>
            <person name="Zhang D.-C."/>
        </authorList>
    </citation>
    <scope>NUCLEOTIDE SEQUENCE [LARGE SCALE GENOMIC DNA]</scope>
    <source>
        <strain evidence="3">TP390</strain>
    </source>
</reference>
<keyword evidence="1" id="KW-0472">Membrane</keyword>
<organism evidence="2 3">
    <name type="scientific">Flavobacterium profundi</name>
    <dbReference type="NCBI Taxonomy" id="1774945"/>
    <lineage>
        <taxon>Bacteria</taxon>
        <taxon>Pseudomonadati</taxon>
        <taxon>Bacteroidota</taxon>
        <taxon>Flavobacteriia</taxon>
        <taxon>Flavobacteriales</taxon>
        <taxon>Flavobacteriaceae</taxon>
        <taxon>Flavobacterium</taxon>
    </lineage>
</organism>
<feature type="transmembrane region" description="Helical" evidence="1">
    <location>
        <begin position="35"/>
        <end position="53"/>
    </location>
</feature>
<dbReference type="AlphaFoldDB" id="A0A6I4ISY4"/>
<dbReference type="EMBL" id="WQLW01000009">
    <property type="protein sequence ID" value="MVO09969.1"/>
    <property type="molecule type" value="Genomic_DNA"/>
</dbReference>
<keyword evidence="1" id="KW-1133">Transmembrane helix</keyword>
<evidence type="ECO:0000313" key="3">
    <source>
        <dbReference type="Proteomes" id="UP000431264"/>
    </source>
</evidence>
<feature type="transmembrane region" description="Helical" evidence="1">
    <location>
        <begin position="6"/>
        <end position="23"/>
    </location>
</feature>
<keyword evidence="3" id="KW-1185">Reference proteome</keyword>
<dbReference type="OrthoDB" id="1467310at2"/>
<protein>
    <submittedName>
        <fullName evidence="2">Uncharacterized protein</fullName>
    </submittedName>
</protein>
<proteinExistence type="predicted"/>
<dbReference type="Proteomes" id="UP000431264">
    <property type="component" value="Unassembled WGS sequence"/>
</dbReference>
<gene>
    <name evidence="2" type="ORF">GOQ30_12430</name>
</gene>
<accession>A0A6I4ISY4</accession>
<evidence type="ECO:0000256" key="1">
    <source>
        <dbReference type="SAM" id="Phobius"/>
    </source>
</evidence>
<name>A0A6I4ISY4_9FLAO</name>
<keyword evidence="1" id="KW-0812">Transmembrane</keyword>
<feature type="transmembrane region" description="Helical" evidence="1">
    <location>
        <begin position="65"/>
        <end position="90"/>
    </location>
</feature>
<sequence>MHKPFPILSIILIILIVLLFIGFPIEFKEYTSERIARGCVSLSIVLLFCFLFIRLKKLKPGKINAILLSVTILLLIPYLLLVIYNISFALSKNGAINRWKDLTIYEDKNGHSIAYQMRETSGSIYDYRFRKIFYENNSIRISINCNFNTPIGWTNKD</sequence>